<dbReference type="GO" id="GO:0042805">
    <property type="term" value="F:actinin binding"/>
    <property type="evidence" value="ECO:0007669"/>
    <property type="project" value="TreeGrafter"/>
</dbReference>
<dbReference type="SUPFAM" id="SSF57716">
    <property type="entry name" value="Glucocorticoid receptor-like (DNA-binding domain)"/>
    <property type="match status" value="2"/>
</dbReference>
<feature type="region of interest" description="Disordered" evidence="9">
    <location>
        <begin position="99"/>
        <end position="123"/>
    </location>
</feature>
<keyword evidence="2" id="KW-0517">Myogenesis</keyword>
<evidence type="ECO:0000256" key="7">
    <source>
        <dbReference type="ARBA" id="ARBA00023242"/>
    </source>
</evidence>
<evidence type="ECO:0000256" key="2">
    <source>
        <dbReference type="ARBA" id="ARBA00022541"/>
    </source>
</evidence>
<gene>
    <name evidence="11" type="ORF">RR48_13786</name>
</gene>
<dbReference type="EMBL" id="KQ460205">
    <property type="protein sequence ID" value="KPJ16930.1"/>
    <property type="molecule type" value="Genomic_DNA"/>
</dbReference>
<keyword evidence="6 8" id="KW-0440">LIM domain</keyword>
<dbReference type="GO" id="GO:0046872">
    <property type="term" value="F:metal ion binding"/>
    <property type="evidence" value="ECO:0007669"/>
    <property type="project" value="UniProtKB-KW"/>
</dbReference>
<dbReference type="Pfam" id="PF00412">
    <property type="entry name" value="LIM"/>
    <property type="match status" value="1"/>
</dbReference>
<dbReference type="FunFam" id="2.10.110.10:FF:000001">
    <property type="entry name" value="Cysteine and glycine-rich protein 1"/>
    <property type="match status" value="1"/>
</dbReference>
<dbReference type="PROSITE" id="PS50023">
    <property type="entry name" value="LIM_DOMAIN_2"/>
    <property type="match status" value="1"/>
</dbReference>
<dbReference type="GO" id="GO:0045214">
    <property type="term" value="P:sarcomere organization"/>
    <property type="evidence" value="ECO:0007669"/>
    <property type="project" value="TreeGrafter"/>
</dbReference>
<dbReference type="STRING" id="76193.A0A194RHX6"/>
<evidence type="ECO:0000256" key="6">
    <source>
        <dbReference type="ARBA" id="ARBA00023038"/>
    </source>
</evidence>
<dbReference type="GO" id="GO:0030018">
    <property type="term" value="C:Z disc"/>
    <property type="evidence" value="ECO:0007669"/>
    <property type="project" value="TreeGrafter"/>
</dbReference>
<keyword evidence="3 8" id="KW-0479">Metal-binding</keyword>
<accession>A0A194RHX6</accession>
<dbReference type="GO" id="GO:0005634">
    <property type="term" value="C:nucleus"/>
    <property type="evidence" value="ECO:0007669"/>
    <property type="project" value="UniProtKB-SubCell"/>
</dbReference>
<comment type="subcellular location">
    <subcellularLocation>
        <location evidence="1">Nucleus</location>
    </subcellularLocation>
</comment>
<feature type="compositionally biased region" description="Low complexity" evidence="9">
    <location>
        <begin position="99"/>
        <end position="113"/>
    </location>
</feature>
<protein>
    <submittedName>
        <fullName evidence="11">Muscle LIM protein Mlp84B</fullName>
    </submittedName>
</protein>
<keyword evidence="5 8" id="KW-0862">Zinc</keyword>
<dbReference type="GO" id="GO:0060537">
    <property type="term" value="P:muscle tissue development"/>
    <property type="evidence" value="ECO:0007669"/>
    <property type="project" value="TreeGrafter"/>
</dbReference>
<keyword evidence="4" id="KW-0677">Repeat</keyword>
<evidence type="ECO:0000256" key="1">
    <source>
        <dbReference type="ARBA" id="ARBA00004123"/>
    </source>
</evidence>
<evidence type="ECO:0000313" key="12">
    <source>
        <dbReference type="Proteomes" id="UP000053240"/>
    </source>
</evidence>
<evidence type="ECO:0000256" key="5">
    <source>
        <dbReference type="ARBA" id="ARBA00022833"/>
    </source>
</evidence>
<evidence type="ECO:0000256" key="3">
    <source>
        <dbReference type="ARBA" id="ARBA00022723"/>
    </source>
</evidence>
<feature type="domain" description="LIM zinc-binding" evidence="10">
    <location>
        <begin position="9"/>
        <end position="69"/>
    </location>
</feature>
<dbReference type="PROSITE" id="PS00478">
    <property type="entry name" value="LIM_DOMAIN_1"/>
    <property type="match status" value="1"/>
</dbReference>
<dbReference type="AlphaFoldDB" id="A0A194RHX6"/>
<sequence>MPFKPVDNPKCPKCGKSVYAAEERVAGGLKWHKMCFKCGLCQKLLDSTNCSEHEGELFCKVCHARKFGPKGYGFGGGAGCLSMDTGDHLKGENACMMSRSARGPARSGSAADRTASVRKRSSSDCSPLPIWATMCSEATVRKPLCKRLHGFATLQTHPNA</sequence>
<reference evidence="11 12" key="1">
    <citation type="journal article" date="2015" name="Nat. Commun.">
        <title>Outbred genome sequencing and CRISPR/Cas9 gene editing in butterflies.</title>
        <authorList>
            <person name="Li X."/>
            <person name="Fan D."/>
            <person name="Zhang W."/>
            <person name="Liu G."/>
            <person name="Zhang L."/>
            <person name="Zhao L."/>
            <person name="Fang X."/>
            <person name="Chen L."/>
            <person name="Dong Y."/>
            <person name="Chen Y."/>
            <person name="Ding Y."/>
            <person name="Zhao R."/>
            <person name="Feng M."/>
            <person name="Zhu Y."/>
            <person name="Feng Y."/>
            <person name="Jiang X."/>
            <person name="Zhu D."/>
            <person name="Xiang H."/>
            <person name="Feng X."/>
            <person name="Li S."/>
            <person name="Wang J."/>
            <person name="Zhang G."/>
            <person name="Kronforst M.R."/>
            <person name="Wang W."/>
        </authorList>
    </citation>
    <scope>NUCLEOTIDE SEQUENCE [LARGE SCALE GENOMIC DNA]</scope>
    <source>
        <strain evidence="11">Ya'a_city_454_Pm</strain>
        <tissue evidence="11">Whole body</tissue>
    </source>
</reference>
<dbReference type="GO" id="GO:0007517">
    <property type="term" value="P:muscle organ development"/>
    <property type="evidence" value="ECO:0007669"/>
    <property type="project" value="UniProtKB-KW"/>
</dbReference>
<evidence type="ECO:0000256" key="9">
    <source>
        <dbReference type="SAM" id="MobiDB-lite"/>
    </source>
</evidence>
<evidence type="ECO:0000256" key="4">
    <source>
        <dbReference type="ARBA" id="ARBA00022737"/>
    </source>
</evidence>
<evidence type="ECO:0000256" key="8">
    <source>
        <dbReference type="PROSITE-ProRule" id="PRU00125"/>
    </source>
</evidence>
<dbReference type="CDD" id="cd09404">
    <property type="entry name" value="LIM1_MLP84B_like"/>
    <property type="match status" value="1"/>
</dbReference>
<dbReference type="PANTHER" id="PTHR24215:SF35">
    <property type="entry name" value="MUSCLE LIM PROTEIN MLP84B"/>
    <property type="match status" value="1"/>
</dbReference>
<evidence type="ECO:0000313" key="11">
    <source>
        <dbReference type="EMBL" id="KPJ16930.1"/>
    </source>
</evidence>
<dbReference type="PANTHER" id="PTHR24215">
    <property type="entry name" value="RHO-GTPASE-ACTIVATING PROTEIN LRG1"/>
    <property type="match status" value="1"/>
</dbReference>
<dbReference type="Gene3D" id="2.10.110.10">
    <property type="entry name" value="Cysteine Rich Protein"/>
    <property type="match status" value="1"/>
</dbReference>
<dbReference type="InterPro" id="IPR001781">
    <property type="entry name" value="Znf_LIM"/>
</dbReference>
<dbReference type="Proteomes" id="UP000053240">
    <property type="component" value="Unassembled WGS sequence"/>
</dbReference>
<name>A0A194RHX6_PAPMA</name>
<dbReference type="InParanoid" id="A0A194RHX6"/>
<keyword evidence="12" id="KW-1185">Reference proteome</keyword>
<dbReference type="FunCoup" id="A0A194RHX6">
    <property type="interactions" value="35"/>
</dbReference>
<proteinExistence type="predicted"/>
<dbReference type="GO" id="GO:0008307">
    <property type="term" value="F:structural constituent of muscle"/>
    <property type="evidence" value="ECO:0007669"/>
    <property type="project" value="TreeGrafter"/>
</dbReference>
<evidence type="ECO:0000259" key="10">
    <source>
        <dbReference type="PROSITE" id="PS50023"/>
    </source>
</evidence>
<dbReference type="SMART" id="SM00132">
    <property type="entry name" value="LIM"/>
    <property type="match status" value="1"/>
</dbReference>
<keyword evidence="7" id="KW-0539">Nucleus</keyword>
<organism evidence="11 12">
    <name type="scientific">Papilio machaon</name>
    <name type="common">Old World swallowtail butterfly</name>
    <dbReference type="NCBI Taxonomy" id="76193"/>
    <lineage>
        <taxon>Eukaryota</taxon>
        <taxon>Metazoa</taxon>
        <taxon>Ecdysozoa</taxon>
        <taxon>Arthropoda</taxon>
        <taxon>Hexapoda</taxon>
        <taxon>Insecta</taxon>
        <taxon>Pterygota</taxon>
        <taxon>Neoptera</taxon>
        <taxon>Endopterygota</taxon>
        <taxon>Lepidoptera</taxon>
        <taxon>Glossata</taxon>
        <taxon>Ditrysia</taxon>
        <taxon>Papilionoidea</taxon>
        <taxon>Papilionidae</taxon>
        <taxon>Papilioninae</taxon>
        <taxon>Papilio</taxon>
    </lineage>
</organism>